<name>A0AAW4WV28_9FIRM</name>
<dbReference type="PIRSF" id="PIRSF006483">
    <property type="entry name" value="Membrane_protein_YitT"/>
    <property type="match status" value="1"/>
</dbReference>
<evidence type="ECO:0000256" key="2">
    <source>
        <dbReference type="ARBA" id="ARBA00022475"/>
    </source>
</evidence>
<keyword evidence="5 6" id="KW-0472">Membrane</keyword>
<protein>
    <submittedName>
        <fullName evidence="8">YitT family protein</fullName>
    </submittedName>
</protein>
<evidence type="ECO:0000256" key="3">
    <source>
        <dbReference type="ARBA" id="ARBA00022692"/>
    </source>
</evidence>
<keyword evidence="2" id="KW-1003">Cell membrane</keyword>
<dbReference type="GO" id="GO:0005886">
    <property type="term" value="C:plasma membrane"/>
    <property type="evidence" value="ECO:0007669"/>
    <property type="project" value="UniProtKB-SubCell"/>
</dbReference>
<dbReference type="EMBL" id="JAJFAT010000007">
    <property type="protein sequence ID" value="MCC3144957.1"/>
    <property type="molecule type" value="Genomic_DNA"/>
</dbReference>
<gene>
    <name evidence="8" type="ORF">LJ207_06445</name>
</gene>
<dbReference type="Proteomes" id="UP001199296">
    <property type="component" value="Unassembled WGS sequence"/>
</dbReference>
<dbReference type="PANTHER" id="PTHR33545:SF5">
    <property type="entry name" value="UPF0750 MEMBRANE PROTEIN YITT"/>
    <property type="match status" value="1"/>
</dbReference>
<dbReference type="CDD" id="cd16380">
    <property type="entry name" value="YitT_C"/>
    <property type="match status" value="1"/>
</dbReference>
<evidence type="ECO:0000256" key="4">
    <source>
        <dbReference type="ARBA" id="ARBA00022989"/>
    </source>
</evidence>
<feature type="domain" description="DUF2179" evidence="7">
    <location>
        <begin position="218"/>
        <end position="272"/>
    </location>
</feature>
<comment type="subcellular location">
    <subcellularLocation>
        <location evidence="1">Cell membrane</location>
        <topology evidence="1">Multi-pass membrane protein</topology>
    </subcellularLocation>
</comment>
<dbReference type="Pfam" id="PF10035">
    <property type="entry name" value="DUF2179"/>
    <property type="match status" value="1"/>
</dbReference>
<dbReference type="PANTHER" id="PTHR33545">
    <property type="entry name" value="UPF0750 MEMBRANE PROTEIN YITT-RELATED"/>
    <property type="match status" value="1"/>
</dbReference>
<proteinExistence type="predicted"/>
<feature type="transmembrane region" description="Helical" evidence="6">
    <location>
        <begin position="43"/>
        <end position="67"/>
    </location>
</feature>
<sequence length="282" mass="30077">MVKRKIIEYMGMTVGSFIIALALTVFLVPNRIAAGGISGLATVIFYLTNFPIGITMLVFNIPLFLASMKIMGTGFGLKTIYGILTFSFFTDLLQPNVVALTDDLLLASIYGGVLGGIGLGIVFRSRGTTGGTDMIATLINYFTGITVGEGLLIADGIVVALAGIFFNIEVALYAAVTIFITSQTIDVVQEGLHIKKAVLIISDQAEEINKKIVNDLNRGTTKFKGEGGFTGSEKKVLMSIISRTEVSSLKKIVAEIDKDAFVVISNANEVIGEGFAEIAEKI</sequence>
<keyword evidence="9" id="KW-1185">Reference proteome</keyword>
<organism evidence="8 9">
    <name type="scientific">Halanaerobium polyolivorans</name>
    <dbReference type="NCBI Taxonomy" id="2886943"/>
    <lineage>
        <taxon>Bacteria</taxon>
        <taxon>Bacillati</taxon>
        <taxon>Bacillota</taxon>
        <taxon>Clostridia</taxon>
        <taxon>Halanaerobiales</taxon>
        <taxon>Halanaerobiaceae</taxon>
        <taxon>Halanaerobium</taxon>
    </lineage>
</organism>
<evidence type="ECO:0000256" key="6">
    <source>
        <dbReference type="SAM" id="Phobius"/>
    </source>
</evidence>
<dbReference type="Gene3D" id="3.30.70.120">
    <property type="match status" value="1"/>
</dbReference>
<dbReference type="InterPro" id="IPR051461">
    <property type="entry name" value="UPF0750_membrane"/>
</dbReference>
<dbReference type="RefSeq" id="WP_229345304.1">
    <property type="nucleotide sequence ID" value="NZ_JAJFAT010000007.1"/>
</dbReference>
<evidence type="ECO:0000256" key="5">
    <source>
        <dbReference type="ARBA" id="ARBA00023136"/>
    </source>
</evidence>
<evidence type="ECO:0000256" key="1">
    <source>
        <dbReference type="ARBA" id="ARBA00004651"/>
    </source>
</evidence>
<feature type="transmembrane region" description="Helical" evidence="6">
    <location>
        <begin position="160"/>
        <end position="180"/>
    </location>
</feature>
<reference evidence="8 9" key="1">
    <citation type="submission" date="2021-10" db="EMBL/GenBank/DDBJ databases">
        <authorList>
            <person name="Grouzdev D.S."/>
            <person name="Pantiukh K.S."/>
            <person name="Krutkina M.S."/>
        </authorList>
    </citation>
    <scope>NUCLEOTIDE SEQUENCE [LARGE SCALE GENOMIC DNA]</scope>
    <source>
        <strain evidence="8 9">Z-7514</strain>
    </source>
</reference>
<dbReference type="InterPro" id="IPR003740">
    <property type="entry name" value="YitT"/>
</dbReference>
<evidence type="ECO:0000259" key="7">
    <source>
        <dbReference type="Pfam" id="PF10035"/>
    </source>
</evidence>
<dbReference type="AlphaFoldDB" id="A0AAW4WV28"/>
<dbReference type="Pfam" id="PF02588">
    <property type="entry name" value="YitT_membrane"/>
    <property type="match status" value="1"/>
</dbReference>
<dbReference type="InterPro" id="IPR019264">
    <property type="entry name" value="DUF2179"/>
</dbReference>
<feature type="transmembrane region" description="Helical" evidence="6">
    <location>
        <begin position="135"/>
        <end position="154"/>
    </location>
</feature>
<accession>A0AAW4WV28</accession>
<comment type="caution">
    <text evidence="8">The sequence shown here is derived from an EMBL/GenBank/DDBJ whole genome shotgun (WGS) entry which is preliminary data.</text>
</comment>
<keyword evidence="4 6" id="KW-1133">Transmembrane helix</keyword>
<dbReference type="InterPro" id="IPR015867">
    <property type="entry name" value="N-reg_PII/ATP_PRibTrfase_C"/>
</dbReference>
<evidence type="ECO:0000313" key="8">
    <source>
        <dbReference type="EMBL" id="MCC3144957.1"/>
    </source>
</evidence>
<feature type="transmembrane region" description="Helical" evidence="6">
    <location>
        <begin position="104"/>
        <end position="123"/>
    </location>
</feature>
<evidence type="ECO:0000313" key="9">
    <source>
        <dbReference type="Proteomes" id="UP001199296"/>
    </source>
</evidence>
<keyword evidence="3 6" id="KW-0812">Transmembrane</keyword>